<dbReference type="InParanoid" id="Q6BHC9"/>
<evidence type="ECO:0000256" key="7">
    <source>
        <dbReference type="PROSITE-ProRule" id="PRU00042"/>
    </source>
</evidence>
<dbReference type="Gene3D" id="3.30.160.60">
    <property type="entry name" value="Classic Zinc Finger"/>
    <property type="match status" value="1"/>
</dbReference>
<proteinExistence type="predicted"/>
<dbReference type="SUPFAM" id="SSF57667">
    <property type="entry name" value="beta-beta-alpha zinc fingers"/>
    <property type="match status" value="1"/>
</dbReference>
<evidence type="ECO:0000313" key="11">
    <source>
        <dbReference type="Proteomes" id="UP000000599"/>
    </source>
</evidence>
<evidence type="ECO:0000256" key="5">
    <source>
        <dbReference type="ARBA" id="ARBA00022833"/>
    </source>
</evidence>
<dbReference type="GO" id="GO:0000981">
    <property type="term" value="F:DNA-binding transcription factor activity, RNA polymerase II-specific"/>
    <property type="evidence" value="ECO:0007669"/>
    <property type="project" value="InterPro"/>
</dbReference>
<dbReference type="OMA" id="HRPWIMY"/>
<dbReference type="Proteomes" id="UP000000599">
    <property type="component" value="Chromosome G"/>
</dbReference>
<keyword evidence="11" id="KW-1185">Reference proteome</keyword>
<keyword evidence="6" id="KW-0539">Nucleus</keyword>
<keyword evidence="2" id="KW-0479">Metal-binding</keyword>
<dbReference type="EMBL" id="CR382139">
    <property type="protein sequence ID" value="CAG90899.2"/>
    <property type="molecule type" value="Genomic_DNA"/>
</dbReference>
<evidence type="ECO:0000256" key="4">
    <source>
        <dbReference type="ARBA" id="ARBA00022771"/>
    </source>
</evidence>
<dbReference type="PROSITE" id="PS00028">
    <property type="entry name" value="ZINC_FINGER_C2H2_1"/>
    <property type="match status" value="2"/>
</dbReference>
<feature type="domain" description="C2H2-type" evidence="9">
    <location>
        <begin position="47"/>
        <end position="76"/>
    </location>
</feature>
<evidence type="ECO:0000256" key="8">
    <source>
        <dbReference type="SAM" id="MobiDB-lite"/>
    </source>
</evidence>
<dbReference type="HOGENOM" id="CLU_006466_2_0_1"/>
<accession>Q6BHC9</accession>
<dbReference type="GO" id="GO:0008270">
    <property type="term" value="F:zinc ion binding"/>
    <property type="evidence" value="ECO:0007669"/>
    <property type="project" value="UniProtKB-KW"/>
</dbReference>
<sequence length="814" mass="94292">MNGTEIEGKKRRRVYGKFRCDVCDKQFIRADHLVRHKRNHDPQYLKYVCNWPGCGQKFFRNDVKEKHYKRHQTRLEKGVNYDSPDEKNQRQNLSYANTDTSTTHEMSKTQANEYLETASDTHVNQELDELRPPVAQNLQNHLHQIQPAIQDSVQEQTNEIEDAIPDMAGKTLSPSDLIEWLFHDETIPDSLSGANHNASAFPNRHATDITSTFSPMTLLENIFAVSPNFPHSNTRKTIDENVRHRLIEIISSLDLNPDFNLIQIERFLEIYWLIYHPQYPILHRPSFTNFECHPLLLLAMIMLGASLTSCTGYQEAVLFHNPEKLANEIAEPLRWLIFSNPDCKPPAKVWVVQSLLLLETFEITSSSRALHERAYLHHGAKIQILRRSPILGGDPLKDDNEEGAYILKDELWKKWIEIESMKRATLMAFYLDTVHATVYGHIIILYAHQIKLSLPCEDELWEFENSKSTTETLPPVKTPKFLGALKSLLHKRKVHTSAFGKKILLAGLLTIMFQMQQKDLQLSFLEWDSIKDSWNETISLAIDVWRIDICSKGNCCDTETSLYFPKEDQKLLPPMLRVDDTRCKFSLYHIAQIYMRITHYDYIIYAGAPSRMNVVAGTSEYRVVSHRVKEWSTSINGRISVIHAYMLLCEMLLSPDNEDIIYTYAPNTDPFLHRKNIIASAALVVFAYNFSLEGPESLIFQERSITDDYYPEKEDGYSYLKRIRRCLSQTIGGQFHTAKHSNSTVYHNSIKLHAESLQRIENKNHIVGLMKIFYKGYKNCNWEIGCEYSRLLKNCIERSLGRRKITCDGMYSNT</sequence>
<keyword evidence="5" id="KW-0862">Zinc</keyword>
<dbReference type="GO" id="GO:0006351">
    <property type="term" value="P:DNA-templated transcription"/>
    <property type="evidence" value="ECO:0007669"/>
    <property type="project" value="InterPro"/>
</dbReference>
<comment type="subcellular location">
    <subcellularLocation>
        <location evidence="1">Nucleus</location>
    </subcellularLocation>
</comment>
<dbReference type="Pfam" id="PF04082">
    <property type="entry name" value="Fungal_trans"/>
    <property type="match status" value="1"/>
</dbReference>
<dbReference type="KEGG" id="dha:DEHA2G19536g"/>
<dbReference type="CDD" id="cd12148">
    <property type="entry name" value="fungal_TF_MHR"/>
    <property type="match status" value="1"/>
</dbReference>
<evidence type="ECO:0000256" key="2">
    <source>
        <dbReference type="ARBA" id="ARBA00022723"/>
    </source>
</evidence>
<dbReference type="InterPro" id="IPR013087">
    <property type="entry name" value="Znf_C2H2_type"/>
</dbReference>
<protein>
    <submittedName>
        <fullName evidence="10">DEHA2G19536p</fullName>
    </submittedName>
</protein>
<dbReference type="FunFam" id="3.30.160.60:FF:000446">
    <property type="entry name" value="Zinc finger protein"/>
    <property type="match status" value="1"/>
</dbReference>
<evidence type="ECO:0000256" key="3">
    <source>
        <dbReference type="ARBA" id="ARBA00022737"/>
    </source>
</evidence>
<dbReference type="OrthoDB" id="1405595at2759"/>
<evidence type="ECO:0000256" key="1">
    <source>
        <dbReference type="ARBA" id="ARBA00004123"/>
    </source>
</evidence>
<dbReference type="GO" id="GO:0005634">
    <property type="term" value="C:nucleus"/>
    <property type="evidence" value="ECO:0007669"/>
    <property type="project" value="UniProtKB-SubCell"/>
</dbReference>
<gene>
    <name evidence="10" type="ordered locus">DEHA2G19536g</name>
</gene>
<keyword evidence="4 7" id="KW-0863">Zinc-finger</keyword>
<dbReference type="RefSeq" id="XP_462392.2">
    <property type="nucleotide sequence ID" value="XM_462392.1"/>
</dbReference>
<dbReference type="eggNOG" id="KOG1721">
    <property type="taxonomic scope" value="Eukaryota"/>
</dbReference>
<dbReference type="GeneID" id="2905335"/>
<name>Q6BHC9_DEBHA</name>
<dbReference type="VEuPathDB" id="FungiDB:DEHA2G19536g"/>
<feature type="compositionally biased region" description="Polar residues" evidence="8">
    <location>
        <begin position="90"/>
        <end position="107"/>
    </location>
</feature>
<keyword evidence="3" id="KW-0677">Repeat</keyword>
<organism evidence="10 11">
    <name type="scientific">Debaryomyces hansenii (strain ATCC 36239 / CBS 767 / BCRC 21394 / JCM 1990 / NBRC 0083 / IGC 2968)</name>
    <name type="common">Yeast</name>
    <name type="synonym">Torulaspora hansenii</name>
    <dbReference type="NCBI Taxonomy" id="284592"/>
    <lineage>
        <taxon>Eukaryota</taxon>
        <taxon>Fungi</taxon>
        <taxon>Dikarya</taxon>
        <taxon>Ascomycota</taxon>
        <taxon>Saccharomycotina</taxon>
        <taxon>Pichiomycetes</taxon>
        <taxon>Debaryomycetaceae</taxon>
        <taxon>Debaryomyces</taxon>
    </lineage>
</organism>
<evidence type="ECO:0000256" key="6">
    <source>
        <dbReference type="ARBA" id="ARBA00023242"/>
    </source>
</evidence>
<dbReference type="GO" id="GO:0000785">
    <property type="term" value="C:chromatin"/>
    <property type="evidence" value="ECO:0007669"/>
    <property type="project" value="TreeGrafter"/>
</dbReference>
<feature type="compositionally biased region" description="Basic and acidic residues" evidence="8">
    <location>
        <begin position="73"/>
        <end position="89"/>
    </location>
</feature>
<feature type="domain" description="C2H2-type" evidence="9">
    <location>
        <begin position="18"/>
        <end position="45"/>
    </location>
</feature>
<dbReference type="PROSITE" id="PS50157">
    <property type="entry name" value="ZINC_FINGER_C2H2_2"/>
    <property type="match status" value="2"/>
</dbReference>
<dbReference type="SMART" id="SM00355">
    <property type="entry name" value="ZnF_C2H2"/>
    <property type="match status" value="2"/>
</dbReference>
<dbReference type="GO" id="GO:0000978">
    <property type="term" value="F:RNA polymerase II cis-regulatory region sequence-specific DNA binding"/>
    <property type="evidence" value="ECO:0007669"/>
    <property type="project" value="InterPro"/>
</dbReference>
<evidence type="ECO:0000313" key="10">
    <source>
        <dbReference type="EMBL" id="CAG90899.2"/>
    </source>
</evidence>
<reference evidence="10 11" key="1">
    <citation type="journal article" date="2004" name="Nature">
        <title>Genome evolution in yeasts.</title>
        <authorList>
            <consortium name="Genolevures"/>
            <person name="Dujon B."/>
            <person name="Sherman D."/>
            <person name="Fischer G."/>
            <person name="Durrens P."/>
            <person name="Casaregola S."/>
            <person name="Lafontaine I."/>
            <person name="de Montigny J."/>
            <person name="Marck C."/>
            <person name="Neuveglise C."/>
            <person name="Talla E."/>
            <person name="Goffard N."/>
            <person name="Frangeul L."/>
            <person name="Aigle M."/>
            <person name="Anthouard V."/>
            <person name="Babour A."/>
            <person name="Barbe V."/>
            <person name="Barnay S."/>
            <person name="Blanchin S."/>
            <person name="Beckerich J.M."/>
            <person name="Beyne E."/>
            <person name="Bleykasten C."/>
            <person name="Boisrame A."/>
            <person name="Boyer J."/>
            <person name="Cattolico L."/>
            <person name="Confanioleri F."/>
            <person name="de Daruvar A."/>
            <person name="Despons L."/>
            <person name="Fabre E."/>
            <person name="Fairhead C."/>
            <person name="Ferry-Dumazet H."/>
            <person name="Groppi A."/>
            <person name="Hantraye F."/>
            <person name="Hennequin C."/>
            <person name="Jauniaux N."/>
            <person name="Joyet P."/>
            <person name="Kachouri R."/>
            <person name="Kerrest A."/>
            <person name="Koszul R."/>
            <person name="Lemaire M."/>
            <person name="Lesur I."/>
            <person name="Ma L."/>
            <person name="Muller H."/>
            <person name="Nicaud J.M."/>
            <person name="Nikolski M."/>
            <person name="Oztas S."/>
            <person name="Ozier-Kalogeropoulos O."/>
            <person name="Pellenz S."/>
            <person name="Potier S."/>
            <person name="Richard G.F."/>
            <person name="Straub M.L."/>
            <person name="Suleau A."/>
            <person name="Swennene D."/>
            <person name="Tekaia F."/>
            <person name="Wesolowski-Louvel M."/>
            <person name="Westhof E."/>
            <person name="Wirth B."/>
            <person name="Zeniou-Meyer M."/>
            <person name="Zivanovic I."/>
            <person name="Bolotin-Fukuhara M."/>
            <person name="Thierry A."/>
            <person name="Bouchier C."/>
            <person name="Caudron B."/>
            <person name="Scarpelli C."/>
            <person name="Gaillardin C."/>
            <person name="Weissenbach J."/>
            <person name="Wincker P."/>
            <person name="Souciet J.L."/>
        </authorList>
    </citation>
    <scope>NUCLEOTIDE SEQUENCE [LARGE SCALE GENOMIC DNA]</scope>
    <source>
        <strain evidence="11">ATCC 36239 / CBS 767 / BCRC 21394 / JCM 1990 / NBRC 0083 / IGC 2968</strain>
    </source>
</reference>
<dbReference type="PANTHER" id="PTHR40626:SF11">
    <property type="entry name" value="ZINC FINGER PROTEIN YPR022C"/>
    <property type="match status" value="1"/>
</dbReference>
<evidence type="ECO:0000259" key="9">
    <source>
        <dbReference type="PROSITE" id="PS50157"/>
    </source>
</evidence>
<feature type="region of interest" description="Disordered" evidence="8">
    <location>
        <begin position="69"/>
        <end position="107"/>
    </location>
</feature>
<dbReference type="FunCoup" id="Q6BHC9">
    <property type="interactions" value="23"/>
</dbReference>
<dbReference type="AlphaFoldDB" id="Q6BHC9"/>
<dbReference type="InterPro" id="IPR036236">
    <property type="entry name" value="Znf_C2H2_sf"/>
</dbReference>
<dbReference type="PANTHER" id="PTHR40626">
    <property type="entry name" value="MIP31509P"/>
    <property type="match status" value="1"/>
</dbReference>
<dbReference type="InterPro" id="IPR007219">
    <property type="entry name" value="XnlR_reg_dom"/>
</dbReference>
<dbReference type="InterPro" id="IPR051059">
    <property type="entry name" value="VerF-like"/>
</dbReference>